<evidence type="ECO:0000313" key="6">
    <source>
        <dbReference type="EMBL" id="RAW24145.1"/>
    </source>
</evidence>
<dbReference type="AlphaFoldDB" id="A0A329RHF5"/>
<reference evidence="4" key="2">
    <citation type="submission" date="2018-05" db="EMBL/GenBank/DDBJ databases">
        <title>Effector identification in a new, highly contiguous assembly of the strawberry crown rot pathogen Phytophthora cactorum.</title>
        <authorList>
            <person name="Armitage A.D."/>
            <person name="Nellist C.F."/>
            <person name="Bates H."/>
            <person name="Vickerstaff R.J."/>
            <person name="Harrison R.J."/>
        </authorList>
    </citation>
    <scope>NUCLEOTIDE SEQUENCE</scope>
    <source>
        <strain evidence="2">15-7</strain>
        <strain evidence="3">4040</strain>
        <strain evidence="4">P421</strain>
    </source>
</reference>
<dbReference type="Proteomes" id="UP000736787">
    <property type="component" value="Unassembled WGS sequence"/>
</dbReference>
<comment type="caution">
    <text evidence="6">The sequence shown here is derived from an EMBL/GenBank/DDBJ whole genome shotgun (WGS) entry which is preliminary data.</text>
</comment>
<reference evidence="5" key="3">
    <citation type="submission" date="2021-01" db="EMBL/GenBank/DDBJ databases">
        <title>Phytophthora aleatoria, a newly-described species from Pinus radiata is distinct from Phytophthora cactorum isolates based on comparative genomics.</title>
        <authorList>
            <person name="Mcdougal R."/>
            <person name="Panda P."/>
            <person name="Williams N."/>
            <person name="Studholme D.J."/>
        </authorList>
    </citation>
    <scope>NUCLEOTIDE SEQUENCE</scope>
    <source>
        <strain evidence="5">NZFS 3830</strain>
    </source>
</reference>
<evidence type="ECO:0000313" key="5">
    <source>
        <dbReference type="EMBL" id="KAG6956924.1"/>
    </source>
</evidence>
<organism evidence="6 7">
    <name type="scientific">Phytophthora cactorum</name>
    <dbReference type="NCBI Taxonomy" id="29920"/>
    <lineage>
        <taxon>Eukaryota</taxon>
        <taxon>Sar</taxon>
        <taxon>Stramenopiles</taxon>
        <taxon>Oomycota</taxon>
        <taxon>Peronosporomycetes</taxon>
        <taxon>Peronosporales</taxon>
        <taxon>Peronosporaceae</taxon>
        <taxon>Phytophthora</taxon>
    </lineage>
</organism>
<keyword evidence="7" id="KW-1185">Reference proteome</keyword>
<evidence type="ECO:0000256" key="1">
    <source>
        <dbReference type="SAM" id="MobiDB-lite"/>
    </source>
</evidence>
<dbReference type="EMBL" id="JAENGZ010000577">
    <property type="protein sequence ID" value="KAG6956924.1"/>
    <property type="molecule type" value="Genomic_DNA"/>
</dbReference>
<evidence type="ECO:0000313" key="3">
    <source>
        <dbReference type="EMBL" id="KAG2923903.1"/>
    </source>
</evidence>
<dbReference type="Proteomes" id="UP000735874">
    <property type="component" value="Unassembled WGS sequence"/>
</dbReference>
<name>A0A329RHF5_9STRA</name>
<dbReference type="Proteomes" id="UP000251314">
    <property type="component" value="Unassembled WGS sequence"/>
</dbReference>
<sequence>MGNVSGCCKGSEKYVAKAPLSQQPPPEPSCRVPPPRPFSKNKSKSNQRNSTQRRRVDNGGSTSYASTMSSDYTPYVTYGGHHGGYDGGIGGGCDAGGGGCDAGGGGGGGCDAGGG</sequence>
<evidence type="ECO:0000313" key="7">
    <source>
        <dbReference type="Proteomes" id="UP000251314"/>
    </source>
</evidence>
<reference evidence="6 7" key="1">
    <citation type="submission" date="2018-01" db="EMBL/GenBank/DDBJ databases">
        <title>Draft genome of the strawberry crown rot pathogen Phytophthora cactorum.</title>
        <authorList>
            <person name="Armitage A.D."/>
            <person name="Lysoe E."/>
            <person name="Nellist C.F."/>
            <person name="Harrison R.J."/>
            <person name="Brurberg M.B."/>
        </authorList>
    </citation>
    <scope>NUCLEOTIDE SEQUENCE [LARGE SCALE GENOMIC DNA]</scope>
    <source>
        <strain evidence="6 7">10300</strain>
    </source>
</reference>
<gene>
    <name evidence="5" type="ORF">JG687_00010302</name>
    <name evidence="6" type="ORF">PC110_g19426</name>
    <name evidence="2" type="ORF">PC113_g14801</name>
    <name evidence="3" type="ORF">PC117_g15569</name>
    <name evidence="4" type="ORF">PC129_g13535</name>
</gene>
<feature type="compositionally biased region" description="Polar residues" evidence="1">
    <location>
        <begin position="59"/>
        <end position="72"/>
    </location>
</feature>
<evidence type="ECO:0000313" key="4">
    <source>
        <dbReference type="EMBL" id="KAG3215577.1"/>
    </source>
</evidence>
<dbReference type="Proteomes" id="UP000760860">
    <property type="component" value="Unassembled WGS sequence"/>
</dbReference>
<feature type="region of interest" description="Disordered" evidence="1">
    <location>
        <begin position="16"/>
        <end position="81"/>
    </location>
</feature>
<protein>
    <submittedName>
        <fullName evidence="6">Uncharacterized protein</fullName>
    </submittedName>
</protein>
<dbReference type="EMBL" id="MJFZ01000929">
    <property type="protein sequence ID" value="RAW24145.1"/>
    <property type="molecule type" value="Genomic_DNA"/>
</dbReference>
<dbReference type="EMBL" id="RCMV01000547">
    <property type="protein sequence ID" value="KAG3215577.1"/>
    <property type="molecule type" value="Genomic_DNA"/>
</dbReference>
<dbReference type="EMBL" id="RCMG01000525">
    <property type="protein sequence ID" value="KAG2852698.1"/>
    <property type="molecule type" value="Genomic_DNA"/>
</dbReference>
<dbReference type="EMBL" id="RCMK01000524">
    <property type="protein sequence ID" value="KAG2923903.1"/>
    <property type="molecule type" value="Genomic_DNA"/>
</dbReference>
<accession>A0A329RHF5</accession>
<feature type="compositionally biased region" description="Pro residues" evidence="1">
    <location>
        <begin position="22"/>
        <end position="37"/>
    </location>
</feature>
<dbReference type="VEuPathDB" id="FungiDB:PC110_g19426"/>
<evidence type="ECO:0000313" key="2">
    <source>
        <dbReference type="EMBL" id="KAG2852698.1"/>
    </source>
</evidence>
<dbReference type="Proteomes" id="UP000688947">
    <property type="component" value="Unassembled WGS sequence"/>
</dbReference>
<proteinExistence type="predicted"/>